<dbReference type="GeneID" id="20217440"/>
<dbReference type="OrthoDB" id="6581954at2759"/>
<dbReference type="Pfam" id="PF00209">
    <property type="entry name" value="SNF"/>
    <property type="match status" value="1"/>
</dbReference>
<gene>
    <name evidence="8" type="primary">20217440</name>
    <name evidence="7" type="ORF">HELRODRAFT_92943</name>
</gene>
<organism evidence="8 9">
    <name type="scientific">Helobdella robusta</name>
    <name type="common">Californian leech</name>
    <dbReference type="NCBI Taxonomy" id="6412"/>
    <lineage>
        <taxon>Eukaryota</taxon>
        <taxon>Metazoa</taxon>
        <taxon>Spiralia</taxon>
        <taxon>Lophotrochozoa</taxon>
        <taxon>Annelida</taxon>
        <taxon>Clitellata</taxon>
        <taxon>Hirudinea</taxon>
        <taxon>Rhynchobdellida</taxon>
        <taxon>Glossiphoniidae</taxon>
        <taxon>Helobdella</taxon>
    </lineage>
</organism>
<dbReference type="PANTHER" id="PTHR11616">
    <property type="entry name" value="SODIUM/CHLORIDE DEPENDENT TRANSPORTER"/>
    <property type="match status" value="1"/>
</dbReference>
<proteinExistence type="predicted"/>
<evidence type="ECO:0000256" key="5">
    <source>
        <dbReference type="ARBA" id="ARBA00023136"/>
    </source>
</evidence>
<dbReference type="Proteomes" id="UP000015101">
    <property type="component" value="Unassembled WGS sequence"/>
</dbReference>
<reference evidence="9" key="1">
    <citation type="submission" date="2012-12" db="EMBL/GenBank/DDBJ databases">
        <authorList>
            <person name="Hellsten U."/>
            <person name="Grimwood J."/>
            <person name="Chapman J.A."/>
            <person name="Shapiro H."/>
            <person name="Aerts A."/>
            <person name="Otillar R.P."/>
            <person name="Terry A.Y."/>
            <person name="Boore J.L."/>
            <person name="Simakov O."/>
            <person name="Marletaz F."/>
            <person name="Cho S.-J."/>
            <person name="Edsinger-Gonzales E."/>
            <person name="Havlak P."/>
            <person name="Kuo D.-H."/>
            <person name="Larsson T."/>
            <person name="Lv J."/>
            <person name="Arendt D."/>
            <person name="Savage R."/>
            <person name="Osoegawa K."/>
            <person name="de Jong P."/>
            <person name="Lindberg D.R."/>
            <person name="Seaver E.C."/>
            <person name="Weisblat D.A."/>
            <person name="Putnam N.H."/>
            <person name="Grigoriev I.V."/>
            <person name="Rokhsar D.S."/>
        </authorList>
    </citation>
    <scope>NUCLEOTIDE SEQUENCE</scope>
</reference>
<reference evidence="8" key="3">
    <citation type="submission" date="2015-06" db="UniProtKB">
        <authorList>
            <consortium name="EnsemblMetazoa"/>
        </authorList>
    </citation>
    <scope>IDENTIFICATION</scope>
</reference>
<dbReference type="EnsemblMetazoa" id="HelroT92943">
    <property type="protein sequence ID" value="HelroP92943"/>
    <property type="gene ID" value="HelroG92943"/>
</dbReference>
<dbReference type="AlphaFoldDB" id="T1G8P3"/>
<evidence type="ECO:0000313" key="7">
    <source>
        <dbReference type="EMBL" id="ESO08704.1"/>
    </source>
</evidence>
<dbReference type="SUPFAM" id="SSF161070">
    <property type="entry name" value="SNF-like"/>
    <property type="match status" value="1"/>
</dbReference>
<protein>
    <submittedName>
        <fullName evidence="7 8">Uncharacterized protein</fullName>
    </submittedName>
</protein>
<dbReference type="HOGENOM" id="CLU_2925147_0_0_1"/>
<dbReference type="KEGG" id="hro:HELRODRAFT_92943"/>
<feature type="transmembrane region" description="Helical" evidence="6">
    <location>
        <begin position="12"/>
        <end position="41"/>
    </location>
</feature>
<comment type="subcellular location">
    <subcellularLocation>
        <location evidence="1">Membrane</location>
        <topology evidence="1">Multi-pass membrane protein</topology>
    </subcellularLocation>
</comment>
<evidence type="ECO:0000313" key="8">
    <source>
        <dbReference type="EnsemblMetazoa" id="HelroP92943"/>
    </source>
</evidence>
<dbReference type="EMBL" id="AMQM01010998">
    <property type="status" value="NOT_ANNOTATED_CDS"/>
    <property type="molecule type" value="Genomic_DNA"/>
</dbReference>
<keyword evidence="3 6" id="KW-0812">Transmembrane</keyword>
<sequence>MTHTHKHTHTQTGIGLGMVILTILTSISYNVIMGWAFYYMFASWQKVLPWYSCANGYNTIC</sequence>
<keyword evidence="2" id="KW-0813">Transport</keyword>
<evidence type="ECO:0000313" key="9">
    <source>
        <dbReference type="Proteomes" id="UP000015101"/>
    </source>
</evidence>
<dbReference type="CTD" id="20217440"/>
<dbReference type="InParanoid" id="T1G8P3"/>
<dbReference type="EMBL" id="KB096045">
    <property type="protein sequence ID" value="ESO08704.1"/>
    <property type="molecule type" value="Genomic_DNA"/>
</dbReference>
<keyword evidence="4 6" id="KW-1133">Transmembrane helix</keyword>
<evidence type="ECO:0000256" key="1">
    <source>
        <dbReference type="ARBA" id="ARBA00004141"/>
    </source>
</evidence>
<keyword evidence="9" id="KW-1185">Reference proteome</keyword>
<evidence type="ECO:0000256" key="4">
    <source>
        <dbReference type="ARBA" id="ARBA00022989"/>
    </source>
</evidence>
<keyword evidence="5 6" id="KW-0472">Membrane</keyword>
<evidence type="ECO:0000256" key="2">
    <source>
        <dbReference type="ARBA" id="ARBA00022448"/>
    </source>
</evidence>
<reference evidence="7 9" key="2">
    <citation type="journal article" date="2013" name="Nature">
        <title>Insights into bilaterian evolution from three spiralian genomes.</title>
        <authorList>
            <person name="Simakov O."/>
            <person name="Marletaz F."/>
            <person name="Cho S.J."/>
            <person name="Edsinger-Gonzales E."/>
            <person name="Havlak P."/>
            <person name="Hellsten U."/>
            <person name="Kuo D.H."/>
            <person name="Larsson T."/>
            <person name="Lv J."/>
            <person name="Arendt D."/>
            <person name="Savage R."/>
            <person name="Osoegawa K."/>
            <person name="de Jong P."/>
            <person name="Grimwood J."/>
            <person name="Chapman J.A."/>
            <person name="Shapiro H."/>
            <person name="Aerts A."/>
            <person name="Otillar R.P."/>
            <person name="Terry A.Y."/>
            <person name="Boore J.L."/>
            <person name="Grigoriev I.V."/>
            <person name="Lindberg D.R."/>
            <person name="Seaver E.C."/>
            <person name="Weisblat D.A."/>
            <person name="Putnam N.H."/>
            <person name="Rokhsar D.S."/>
        </authorList>
    </citation>
    <scope>NUCLEOTIDE SEQUENCE</scope>
</reference>
<dbReference type="RefSeq" id="XP_009013198.1">
    <property type="nucleotide sequence ID" value="XM_009014950.1"/>
</dbReference>
<dbReference type="InterPro" id="IPR037272">
    <property type="entry name" value="SNS_sf"/>
</dbReference>
<dbReference type="GO" id="GO:0016020">
    <property type="term" value="C:membrane"/>
    <property type="evidence" value="ECO:0007669"/>
    <property type="project" value="UniProtKB-SubCell"/>
</dbReference>
<name>T1G8P3_HELRO</name>
<accession>T1G8P3</accession>
<evidence type="ECO:0000256" key="3">
    <source>
        <dbReference type="ARBA" id="ARBA00022692"/>
    </source>
</evidence>
<dbReference type="PANTHER" id="PTHR11616:SF240">
    <property type="entry name" value="BLOATED TUBULES, ISOFORM B-RELATED"/>
    <property type="match status" value="1"/>
</dbReference>
<evidence type="ECO:0000256" key="6">
    <source>
        <dbReference type="SAM" id="Phobius"/>
    </source>
</evidence>
<dbReference type="InterPro" id="IPR000175">
    <property type="entry name" value="Na/ntran_symport"/>
</dbReference>